<dbReference type="Gene3D" id="2.150.10.10">
    <property type="entry name" value="Serralysin-like metalloprotease, C-terminal"/>
    <property type="match status" value="1"/>
</dbReference>
<comment type="caution">
    <text evidence="6">The sequence shown here is derived from an EMBL/GenBank/DDBJ whole genome shotgun (WGS) entry which is preliminary data.</text>
</comment>
<dbReference type="InterPro" id="IPR041690">
    <property type="entry name" value="Cadherin_5"/>
</dbReference>
<reference evidence="6 7" key="1">
    <citation type="submission" date="2015-02" db="EMBL/GenBank/DDBJ databases">
        <title>Nostoc linckia genome annotation.</title>
        <authorList>
            <person name="Zhou Z."/>
        </authorList>
    </citation>
    <scope>NUCLEOTIDE SEQUENCE [LARGE SCALE GENOMIC DNA]</scope>
    <source>
        <strain evidence="7">z8</strain>
    </source>
</reference>
<dbReference type="Pfam" id="PF00353">
    <property type="entry name" value="HemolysinCabind"/>
    <property type="match status" value="1"/>
</dbReference>
<protein>
    <recommendedName>
        <fullName evidence="8">Tandem-95 repeat protein</fullName>
    </recommendedName>
</protein>
<evidence type="ECO:0000259" key="5">
    <source>
        <dbReference type="PROSITE" id="PS51841"/>
    </source>
</evidence>
<dbReference type="InterPro" id="IPR036415">
    <property type="entry name" value="Lamin_tail_dom_sf"/>
</dbReference>
<dbReference type="RefSeq" id="WP_099067127.1">
    <property type="nucleotide sequence ID" value="NZ_LAHD01000007.1"/>
</dbReference>
<evidence type="ECO:0000259" key="4">
    <source>
        <dbReference type="PROSITE" id="PS50268"/>
    </source>
</evidence>
<dbReference type="InterPro" id="IPR009722">
    <property type="entry name" value="YjiK/CarP"/>
</dbReference>
<dbReference type="Pfam" id="PF06977">
    <property type="entry name" value="SdiA-regulated"/>
    <property type="match status" value="1"/>
</dbReference>
<evidence type="ECO:0008006" key="8">
    <source>
        <dbReference type="Google" id="ProtNLM"/>
    </source>
</evidence>
<dbReference type="GeneID" id="57092967"/>
<feature type="domain" description="Cadherin" evidence="4">
    <location>
        <begin position="312"/>
        <end position="407"/>
    </location>
</feature>
<dbReference type="GO" id="GO:0007156">
    <property type="term" value="P:homophilic cell adhesion via plasma membrane adhesion molecules"/>
    <property type="evidence" value="ECO:0007669"/>
    <property type="project" value="InterPro"/>
</dbReference>
<dbReference type="SUPFAM" id="SSF74853">
    <property type="entry name" value="Lamin A/C globular tail domain"/>
    <property type="match status" value="2"/>
</dbReference>
<evidence type="ECO:0000256" key="3">
    <source>
        <dbReference type="ARBA" id="ARBA00023136"/>
    </source>
</evidence>
<accession>A0A9Q5ZFZ9</accession>
<dbReference type="CDD" id="cd11304">
    <property type="entry name" value="Cadherin_repeat"/>
    <property type="match status" value="2"/>
</dbReference>
<dbReference type="Pfam" id="PF00932">
    <property type="entry name" value="LTD"/>
    <property type="match status" value="2"/>
</dbReference>
<feature type="domain" description="Cadherin" evidence="4">
    <location>
        <begin position="781"/>
        <end position="875"/>
    </location>
</feature>
<comment type="subcellular location">
    <subcellularLocation>
        <location evidence="1">Cell membrane</location>
    </subcellularLocation>
</comment>
<dbReference type="InterPro" id="IPR018511">
    <property type="entry name" value="Hemolysin-typ_Ca-bd_CS"/>
</dbReference>
<keyword evidence="3" id="KW-0472">Membrane</keyword>
<gene>
    <name evidence="6" type="ORF">VF08_04205</name>
</gene>
<dbReference type="SUPFAM" id="SSF50956">
    <property type="entry name" value="Thermostable phytase (3-phytase)"/>
    <property type="match status" value="1"/>
</dbReference>
<dbReference type="PROSITE" id="PS00330">
    <property type="entry name" value="HEMOLYSIN_CALCIUM"/>
    <property type="match status" value="3"/>
</dbReference>
<dbReference type="PRINTS" id="PR00313">
    <property type="entry name" value="CABNDNGRPT"/>
</dbReference>
<evidence type="ECO:0000256" key="2">
    <source>
        <dbReference type="ARBA" id="ARBA00022475"/>
    </source>
</evidence>
<proteinExistence type="predicted"/>
<feature type="domain" description="LTD" evidence="5">
    <location>
        <begin position="577"/>
        <end position="713"/>
    </location>
</feature>
<evidence type="ECO:0000313" key="6">
    <source>
        <dbReference type="EMBL" id="PHK06453.1"/>
    </source>
</evidence>
<dbReference type="GO" id="GO:0005509">
    <property type="term" value="F:calcium ion binding"/>
    <property type="evidence" value="ECO:0007669"/>
    <property type="project" value="InterPro"/>
</dbReference>
<dbReference type="InterPro" id="IPR011049">
    <property type="entry name" value="Serralysin-like_metalloprot_C"/>
</dbReference>
<dbReference type="SUPFAM" id="SSF49313">
    <property type="entry name" value="Cadherin-like"/>
    <property type="match status" value="1"/>
</dbReference>
<dbReference type="InterPro" id="IPR015919">
    <property type="entry name" value="Cadherin-like_sf"/>
</dbReference>
<dbReference type="Gene3D" id="2.60.40.1260">
    <property type="entry name" value="Lamin Tail domain"/>
    <property type="match status" value="1"/>
</dbReference>
<name>A0A9Q5ZFZ9_NOSLI</name>
<organism evidence="6 7">
    <name type="scientific">Nostoc linckia z8</name>
    <dbReference type="NCBI Taxonomy" id="1628746"/>
    <lineage>
        <taxon>Bacteria</taxon>
        <taxon>Bacillati</taxon>
        <taxon>Cyanobacteriota</taxon>
        <taxon>Cyanophyceae</taxon>
        <taxon>Nostocales</taxon>
        <taxon>Nostocaceae</taxon>
        <taxon>Nostoc</taxon>
    </lineage>
</organism>
<sequence>MPAINSVDLSTYTLIGRYDLPEPTRTTAPPNSLLAQEVSAVTYNWDTDTLFVVGDGSTSIVQVTKTGELIDSMTLAPGNSPQGTDFYDTEGLTYIGGGKFVLIEERDRQANLFTYVPNTTLTKSDVQTVKLGTTVGNIGIEGISYDPLTSGFIAVKETQPQGIFQTNIDFAAGTATNGSPTTANSTDLFNPALANLLDFADVYALSNLSSLNGQADYSNLLVLSQESGKIVEIDRSGNIYSSLTIVSNPGNPLSVVDQGHEGLTMDKDGYLYVVSENGGGDINHPQLWVYAPSSVPNQAPTAIVLNNQVTAIAENTSTATRLKVADITITDDGLGTNNLTVTGTDANFFEVDSTGLYIKAGTVLDYETKTSYSVIVNVDDPTLGSTPDAIANFTLAVTDVVNETPSLPNVIISEVSPWSSSNSPYGADWFEVTNTGSSTVDITGWRIDDDSNNFANSVALNGVTSIAPGQSIIFIEGDATTTNAFKTAWFGSNVPSGFTIGTYSGSGIGLSTGGDAVNLFNAGGNRITGVSFGTSTTGFTFDNQAGLGSTTLPLPTVSTLSVAGVNGAFLATDGLETGSPGTIVTPPSLIVSEVSPWSSGNSPYGADWFEATNTGSSTVDITGWRIDDDSNNFANSVALNGVTSIAPGQSIIFIEGDATTTNAFKTAWFGSNVPSGFTIGTYSGSGIGLSTGGDAVNLFNASGNRITGVSFGTSTTGLTFDNQAGLGSTTLPLPTVSTLSVAGVNGAFLATDGLETGSPGTIVTLNQAPTAVVLNNSLTAIAENTSTTTRIKVADITVTDDALGTNVLSLSGADASAFEIANNVLYLKANTNLDFETKSSYAVNVAVDDADVGGTPDASTNFVLTVTNVNEAPTANNDSGFTANQSVAKVIPVATLLANDTDPDANTKLSILANGFSNVVGGRVTLNKNNVIFTPNSKFSGTASFQYTVSDGSLTSQAMVTIEVGRTVNDKNGKGILIGNGGDDNFTGGNGKDTLFGNAGNDSLLGGNGADILWGGEGDDLLNGGKGRDIFILSADSNGTDTIQDFNPKQDFIGLSGGLSLRQLTFVDVNCAAAILFGNDTLALLPGIKANQLLESSFIRV</sequence>
<keyword evidence="2" id="KW-1003">Cell membrane</keyword>
<dbReference type="GO" id="GO:0005886">
    <property type="term" value="C:plasma membrane"/>
    <property type="evidence" value="ECO:0007669"/>
    <property type="project" value="UniProtKB-SubCell"/>
</dbReference>
<dbReference type="CDD" id="cd09971">
    <property type="entry name" value="SdiA-regulated"/>
    <property type="match status" value="1"/>
</dbReference>
<evidence type="ECO:0000256" key="1">
    <source>
        <dbReference type="ARBA" id="ARBA00004236"/>
    </source>
</evidence>
<dbReference type="InterPro" id="IPR001343">
    <property type="entry name" value="Hemolysn_Ca-bd"/>
</dbReference>
<dbReference type="SUPFAM" id="SSF51120">
    <property type="entry name" value="beta-Roll"/>
    <property type="match status" value="1"/>
</dbReference>
<feature type="domain" description="LTD" evidence="5">
    <location>
        <begin position="398"/>
        <end position="534"/>
    </location>
</feature>
<dbReference type="Proteomes" id="UP000222310">
    <property type="component" value="Unassembled WGS sequence"/>
</dbReference>
<dbReference type="EMBL" id="LAHD01000007">
    <property type="protein sequence ID" value="PHK06453.1"/>
    <property type="molecule type" value="Genomic_DNA"/>
</dbReference>
<dbReference type="Pfam" id="PF17892">
    <property type="entry name" value="Cadherin_5"/>
    <property type="match status" value="1"/>
</dbReference>
<dbReference type="PROSITE" id="PS51841">
    <property type="entry name" value="LTD"/>
    <property type="match status" value="2"/>
</dbReference>
<dbReference type="InterPro" id="IPR002126">
    <property type="entry name" value="Cadherin-like_dom"/>
</dbReference>
<dbReference type="PROSITE" id="PS50268">
    <property type="entry name" value="CADHERIN_2"/>
    <property type="match status" value="2"/>
</dbReference>
<dbReference type="Gene3D" id="2.60.40.60">
    <property type="entry name" value="Cadherins"/>
    <property type="match status" value="2"/>
</dbReference>
<dbReference type="AlphaFoldDB" id="A0A9Q5ZFZ9"/>
<evidence type="ECO:0000313" key="7">
    <source>
        <dbReference type="Proteomes" id="UP000222310"/>
    </source>
</evidence>
<dbReference type="InterPro" id="IPR001322">
    <property type="entry name" value="Lamin_tail_dom"/>
</dbReference>